<organism evidence="2">
    <name type="scientific">Human herpesvirus 1 (strain R15)</name>
    <name type="common">HHV-1</name>
    <name type="synonym">Human herpes simplex virus 1</name>
    <dbReference type="NCBI Taxonomy" id="36345"/>
    <lineage>
        <taxon>Viruses</taxon>
        <taxon>Duplodnaviria</taxon>
        <taxon>Heunggongvirae</taxon>
        <taxon>Peploviricota</taxon>
        <taxon>Herviviricetes</taxon>
        <taxon>Herpesvirales</taxon>
        <taxon>Orthoherpesviridae</taxon>
        <taxon>Alphaherpesvirinae</taxon>
        <taxon>Simplexvirus</taxon>
        <taxon>Simplexvirus humanalpha1</taxon>
        <taxon>Human herpesvirus 1</taxon>
    </lineage>
</organism>
<organismHost>
    <name type="scientific">Homo sapiens</name>
    <name type="common">Human</name>
    <dbReference type="NCBI Taxonomy" id="9606"/>
</organismHost>
<name>Q6VB71_HHV1R</name>
<feature type="region of interest" description="Disordered" evidence="1">
    <location>
        <begin position="1"/>
        <end position="49"/>
    </location>
</feature>
<evidence type="ECO:0000256" key="1">
    <source>
        <dbReference type="SAM" id="MobiDB-lite"/>
    </source>
</evidence>
<dbReference type="EMBL" id="AY344654">
    <property type="protein sequence ID" value="AAR84405.1"/>
    <property type="molecule type" value="Genomic_DNA"/>
</dbReference>
<protein>
    <submittedName>
        <fullName evidence="2">ORF_10L</fullName>
    </submittedName>
</protein>
<evidence type="ECO:0000313" key="2">
    <source>
        <dbReference type="EMBL" id="AAR84405.1"/>
    </source>
</evidence>
<sequence>MRCHAGRGAGPPALTPRPWQMARMGGAGGSTNGPRPRAPGVPASGRGRA</sequence>
<proteinExistence type="predicted"/>
<reference evidence="2" key="1">
    <citation type="submission" date="2003-07" db="EMBL/GenBank/DDBJ databases">
        <title>Biological and molecular properties of the apathogenic HSV-1 recombinant R15 that protects mice against infection by a pathogenic HSV-1.</title>
        <authorList>
            <person name="Bujanover S."/>
            <person name="Asher Y."/>
            <person name="Darai G."/>
            <person name="Becker Y."/>
        </authorList>
    </citation>
    <scope>NUCLEOTIDE SEQUENCE</scope>
</reference>
<accession>Q6VB71</accession>